<dbReference type="InterPro" id="IPR043519">
    <property type="entry name" value="NT_sf"/>
</dbReference>
<dbReference type="InterPro" id="IPR040152">
    <property type="entry name" value="Atp25"/>
</dbReference>
<feature type="compositionally biased region" description="Polar residues" evidence="9">
    <location>
        <begin position="78"/>
        <end position="88"/>
    </location>
</feature>
<comment type="function">
    <text evidence="1">Probable mitochondrial mRNA stabilization factor.</text>
</comment>
<dbReference type="GO" id="GO:0048255">
    <property type="term" value="P:mRNA stabilization"/>
    <property type="evidence" value="ECO:0007669"/>
    <property type="project" value="TreeGrafter"/>
</dbReference>
<dbReference type="GO" id="GO:0140053">
    <property type="term" value="P:mitochondrial gene expression"/>
    <property type="evidence" value="ECO:0007669"/>
    <property type="project" value="UniProtKB-UniRule"/>
</dbReference>
<dbReference type="GO" id="GO:0005743">
    <property type="term" value="C:mitochondrial inner membrane"/>
    <property type="evidence" value="ECO:0007669"/>
    <property type="project" value="UniProtKB-SubCell"/>
</dbReference>
<evidence type="ECO:0000256" key="1">
    <source>
        <dbReference type="ARBA" id="ARBA00003470"/>
    </source>
</evidence>
<organism evidence="10 11">
    <name type="scientific">Claviceps arundinis</name>
    <dbReference type="NCBI Taxonomy" id="1623583"/>
    <lineage>
        <taxon>Eukaryota</taxon>
        <taxon>Fungi</taxon>
        <taxon>Dikarya</taxon>
        <taxon>Ascomycota</taxon>
        <taxon>Pezizomycotina</taxon>
        <taxon>Sordariomycetes</taxon>
        <taxon>Hypocreomycetidae</taxon>
        <taxon>Hypocreales</taxon>
        <taxon>Clavicipitaceae</taxon>
        <taxon>Claviceps</taxon>
    </lineage>
</organism>
<accession>A0A9P7MQL6</accession>
<feature type="region of interest" description="Disordered" evidence="9">
    <location>
        <begin position="61"/>
        <end position="113"/>
    </location>
</feature>
<evidence type="ECO:0000256" key="6">
    <source>
        <dbReference type="ARBA" id="ARBA00023128"/>
    </source>
</evidence>
<evidence type="ECO:0000256" key="2">
    <source>
        <dbReference type="ARBA" id="ARBA00004443"/>
    </source>
</evidence>
<comment type="caution">
    <text evidence="10">The sequence shown here is derived from an EMBL/GenBank/DDBJ whole genome shotgun (WGS) entry which is preliminary data.</text>
</comment>
<evidence type="ECO:0000256" key="8">
    <source>
        <dbReference type="RuleBase" id="RU367062"/>
    </source>
</evidence>
<dbReference type="AlphaFoldDB" id="A0A9P7MQL6"/>
<evidence type="ECO:0000256" key="4">
    <source>
        <dbReference type="ARBA" id="ARBA00022792"/>
    </source>
</evidence>
<proteinExistence type="inferred from homology"/>
<comment type="subcellular location">
    <subcellularLocation>
        <location evidence="2 8">Mitochondrion inner membrane</location>
        <topology evidence="2 8">Peripheral membrane protein</topology>
        <orientation evidence="2 8">Matrix side</orientation>
    </subcellularLocation>
</comment>
<evidence type="ECO:0000256" key="7">
    <source>
        <dbReference type="ARBA" id="ARBA00023136"/>
    </source>
</evidence>
<protein>
    <recommendedName>
        <fullName evidence="8">ATPase synthesis protein 25</fullName>
    </recommendedName>
</protein>
<keyword evidence="4 8" id="KW-0999">Mitochondrion inner membrane</keyword>
<keyword evidence="5 8" id="KW-0809">Transit peptide</keyword>
<evidence type="ECO:0000256" key="9">
    <source>
        <dbReference type="SAM" id="MobiDB-lite"/>
    </source>
</evidence>
<sequence>MARPSFALMSCSGCRNVTLRAVLGRQSRPFPMWRQSEPGQSPRPLATFFSTERSIENMTPAVKASQEPAENHDEVNEESSSAEQSTTPRPWFLEVEAPSHPPSLHTPKLPEAPAGSPALITPMIKYIFEDMGLDEIALLDLRDLDPPAALGPNLIMLLATARSERHLHVCSGRFVRWLGRNYKVNAKADGLIGAGELKTKLRRLRKKAKLMGTNTMMVPDGDNGISTGWVCVNFSTSDGPTDETASFDDSGRLSGFGTVSTGTTVVVQCMTESRRTELDLITLWRGVLKRNLEANMKIRGSEFQDSKDLEALVASKLQLPEEPEIVGAAAQWANLQQASVQQHRYFSTSARRLSSRYDAKAEDGVYGVRPRRAIGLGSFWGCVPRAGLIPFSPSC</sequence>
<reference evidence="10" key="1">
    <citation type="journal article" date="2020" name="bioRxiv">
        <title>Whole genome comparisons of ergot fungi reveals the divergence and evolution of species within the genus Claviceps are the result of varying mechanisms driving genome evolution and host range expansion.</title>
        <authorList>
            <person name="Wyka S.A."/>
            <person name="Mondo S.J."/>
            <person name="Liu M."/>
            <person name="Dettman J."/>
            <person name="Nalam V."/>
            <person name="Broders K.D."/>
        </authorList>
    </citation>
    <scope>NUCLEOTIDE SEQUENCE</scope>
    <source>
        <strain evidence="10">CCC 1102</strain>
    </source>
</reference>
<evidence type="ECO:0000313" key="10">
    <source>
        <dbReference type="EMBL" id="KAG5966257.1"/>
    </source>
</evidence>
<dbReference type="EMBL" id="SRPS01000138">
    <property type="protein sequence ID" value="KAG5966257.1"/>
    <property type="molecule type" value="Genomic_DNA"/>
</dbReference>
<evidence type="ECO:0000313" key="11">
    <source>
        <dbReference type="Proteomes" id="UP000784919"/>
    </source>
</evidence>
<keyword evidence="6 8" id="KW-0496">Mitochondrion</keyword>
<dbReference type="Gene3D" id="3.30.460.10">
    <property type="entry name" value="Beta Polymerase, domain 2"/>
    <property type="match status" value="1"/>
</dbReference>
<keyword evidence="7 8" id="KW-0472">Membrane</keyword>
<dbReference type="PANTHER" id="PTHR28087:SF1">
    <property type="entry name" value="ATPASE SYNTHESIS PROTEIN 25, MITOCHONDRIAL"/>
    <property type="match status" value="1"/>
</dbReference>
<name>A0A9P7MQL6_9HYPO</name>
<evidence type="ECO:0000256" key="3">
    <source>
        <dbReference type="ARBA" id="ARBA00010787"/>
    </source>
</evidence>
<dbReference type="OrthoDB" id="107372at2759"/>
<gene>
    <name evidence="10" type="ORF">E4U56_001366</name>
</gene>
<evidence type="ECO:0000256" key="5">
    <source>
        <dbReference type="ARBA" id="ARBA00022946"/>
    </source>
</evidence>
<comment type="function">
    <text evidence="8">Mitochondrial mRNA stabilization factor.</text>
</comment>
<dbReference type="PANTHER" id="PTHR28087">
    <property type="entry name" value="ATPASE SYNTHESIS PROTEIN 25, MITOCHONDRIAL"/>
    <property type="match status" value="1"/>
</dbReference>
<dbReference type="Proteomes" id="UP000784919">
    <property type="component" value="Unassembled WGS sequence"/>
</dbReference>
<comment type="similarity">
    <text evidence="3 8">Belongs to the ATP25 family.</text>
</comment>